<evidence type="ECO:0000313" key="3">
    <source>
        <dbReference type="EnsemblMetazoa" id="XP_008216284"/>
    </source>
</evidence>
<dbReference type="GO" id="GO:0006144">
    <property type="term" value="P:purine nucleobase metabolic process"/>
    <property type="evidence" value="ECO:0007669"/>
    <property type="project" value="TreeGrafter"/>
</dbReference>
<gene>
    <name evidence="3" type="primary">100120403</name>
</gene>
<organism evidence="3 4">
    <name type="scientific">Nasonia vitripennis</name>
    <name type="common">Parasitic wasp</name>
    <dbReference type="NCBI Taxonomy" id="7425"/>
    <lineage>
        <taxon>Eukaryota</taxon>
        <taxon>Metazoa</taxon>
        <taxon>Ecdysozoa</taxon>
        <taxon>Arthropoda</taxon>
        <taxon>Hexapoda</taxon>
        <taxon>Insecta</taxon>
        <taxon>Pterygota</taxon>
        <taxon>Neoptera</taxon>
        <taxon>Endopterygota</taxon>
        <taxon>Hymenoptera</taxon>
        <taxon>Apocrita</taxon>
        <taxon>Proctotrupomorpha</taxon>
        <taxon>Chalcidoidea</taxon>
        <taxon>Pteromalidae</taxon>
        <taxon>Pteromalinae</taxon>
        <taxon>Nasonia</taxon>
    </lineage>
</organism>
<reference evidence="3" key="1">
    <citation type="submission" date="2021-01" db="UniProtKB">
        <authorList>
            <consortium name="EnsemblMetazoa"/>
        </authorList>
    </citation>
    <scope>IDENTIFICATION</scope>
</reference>
<dbReference type="Proteomes" id="UP000002358">
    <property type="component" value="Chromosome 2"/>
</dbReference>
<dbReference type="InterPro" id="IPR023416">
    <property type="entry name" value="Transthyretin/HIU_hydrolase_d"/>
</dbReference>
<dbReference type="SUPFAM" id="SSF49472">
    <property type="entry name" value="Transthyretin (synonym: prealbumin)"/>
    <property type="match status" value="1"/>
</dbReference>
<dbReference type="SMR" id="A0A7M7LS64"/>
<evidence type="ECO:0000256" key="1">
    <source>
        <dbReference type="SAM" id="SignalP"/>
    </source>
</evidence>
<dbReference type="PANTHER" id="PTHR10395:SF7">
    <property type="entry name" value="5-HYDROXYISOURATE HYDROLASE"/>
    <property type="match status" value="1"/>
</dbReference>
<dbReference type="AlphaFoldDB" id="A0A7M7LS64"/>
<protein>
    <recommendedName>
        <fullName evidence="2">Transthyretin/hydroxyisourate hydrolase domain-containing protein</fullName>
    </recommendedName>
</protein>
<proteinExistence type="predicted"/>
<evidence type="ECO:0000313" key="4">
    <source>
        <dbReference type="Proteomes" id="UP000002358"/>
    </source>
</evidence>
<dbReference type="KEGG" id="nvi:100120403"/>
<feature type="chain" id="PRO_5029552637" description="Transthyretin/hydroxyisourate hydrolase domain-containing protein" evidence="1">
    <location>
        <begin position="23"/>
        <end position="137"/>
    </location>
</feature>
<accession>A0A7M7LS64</accession>
<name>A0A7M7LS64_NASVI</name>
<sequence length="137" mass="15652">MRFNPVHLVALVALLQTDFSVGANEVYNYNITASIRDLTTAQGIPNLPLTLSRLRGDDWIIVSKGKTEANGQLDFTSTKYKYARGTYKLRYDVRNHYNVTFYPFVDITFVVSSLLKRYAFPVLLDEYGYGTYLGVFN</sequence>
<dbReference type="OrthoDB" id="10265230at2759"/>
<keyword evidence="4" id="KW-1185">Reference proteome</keyword>
<keyword evidence="1" id="KW-0732">Signal</keyword>
<dbReference type="Pfam" id="PF00576">
    <property type="entry name" value="Transthyretin"/>
    <property type="match status" value="1"/>
</dbReference>
<dbReference type="InterPro" id="IPR036817">
    <property type="entry name" value="Transthyretin/HIU_hydrolase_sf"/>
</dbReference>
<feature type="signal peptide" evidence="1">
    <location>
        <begin position="1"/>
        <end position="22"/>
    </location>
</feature>
<feature type="domain" description="Transthyretin/hydroxyisourate hydrolase" evidence="2">
    <location>
        <begin position="32"/>
        <end position="134"/>
    </location>
</feature>
<dbReference type="Gene3D" id="2.60.40.180">
    <property type="entry name" value="Transthyretin/hydroxyisourate hydrolase domain"/>
    <property type="match status" value="1"/>
</dbReference>
<dbReference type="PANTHER" id="PTHR10395">
    <property type="entry name" value="URICASE AND TRANSTHYRETIN-RELATED"/>
    <property type="match status" value="1"/>
</dbReference>
<dbReference type="EnsemblMetazoa" id="XM_008218062">
    <property type="protein sequence ID" value="XP_008216284"/>
    <property type="gene ID" value="LOC100120403"/>
</dbReference>
<evidence type="ECO:0000259" key="2">
    <source>
        <dbReference type="Pfam" id="PF00576"/>
    </source>
</evidence>